<evidence type="ECO:0000256" key="3">
    <source>
        <dbReference type="SAM" id="Phobius"/>
    </source>
</evidence>
<protein>
    <recommendedName>
        <fullName evidence="4">Penicillin-binding protein transpeptidase domain-containing protein</fullName>
    </recommendedName>
</protein>
<dbReference type="InterPro" id="IPR001460">
    <property type="entry name" value="PCN-bd_Tpept"/>
</dbReference>
<dbReference type="AlphaFoldDB" id="A0A1G2MPT5"/>
<dbReference type="Proteomes" id="UP000177565">
    <property type="component" value="Unassembled WGS sequence"/>
</dbReference>
<reference evidence="5 6" key="1">
    <citation type="journal article" date="2016" name="Nat. Commun.">
        <title>Thousands of microbial genomes shed light on interconnected biogeochemical processes in an aquifer system.</title>
        <authorList>
            <person name="Anantharaman K."/>
            <person name="Brown C.T."/>
            <person name="Hug L.A."/>
            <person name="Sharon I."/>
            <person name="Castelle C.J."/>
            <person name="Probst A.J."/>
            <person name="Thomas B.C."/>
            <person name="Singh A."/>
            <person name="Wilkins M.J."/>
            <person name="Karaoz U."/>
            <person name="Brodie E.L."/>
            <person name="Williams K.H."/>
            <person name="Hubbard S.S."/>
            <person name="Banfield J.F."/>
        </authorList>
    </citation>
    <scope>NUCLEOTIDE SEQUENCE [LARGE SCALE GENOMIC DNA]</scope>
</reference>
<proteinExistence type="predicted"/>
<dbReference type="Gene3D" id="3.40.710.10">
    <property type="entry name" value="DD-peptidase/beta-lactamase superfamily"/>
    <property type="match status" value="1"/>
</dbReference>
<dbReference type="GO" id="GO:0008658">
    <property type="term" value="F:penicillin binding"/>
    <property type="evidence" value="ECO:0007669"/>
    <property type="project" value="InterPro"/>
</dbReference>
<evidence type="ECO:0000259" key="4">
    <source>
        <dbReference type="Pfam" id="PF00905"/>
    </source>
</evidence>
<dbReference type="InterPro" id="IPR012338">
    <property type="entry name" value="Beta-lactam/transpept-like"/>
</dbReference>
<sequence>MNSSPHWRIRVLWGLIVFTALFYTARLYWLQIVNVRVYIAQADHQYSSGAGTLYDRGSIFFSGKEGGLISAASLESGFLFAINPSLIKDASAAFEKISPFVSMTRDEFLAKASKSSDTYEEIAHRLDATVAGKIRALDAPWVILTREQWRFYPGGRLGSNVLGLVGYQGDIFSGRYGLERYYDDILSRSKENPYTNLFVELFSSSKDVLEGASIHGDIVSSVEPNVQAALERTLLDINNKWQPDSIGGIVINPQNGEIYALAIWPTFDPNAFSTEKSPRVFSNPIVENVYEMGSIIKPLTMAIGIDTAVVSATTTYLDQGTLLLNGSRISNFDKKGRGVVNMQEVLNQSLNTGAAFVEHKVGNARFADYMLKLGIGEETGIDLPNETHGLVSNLKSPRDLEYATAAFGQGIAMTPIETVRALSAIANGGWLVTPHVVRAVRYEVGVSRALALDDRTQILQGATSEEISRMLVNVYDHALANGTVKIKNYSIAAKTGTAQIANPAGGGYYNDRYLHSFFGYFPAYNSKFLVFLYAVYPKGVQYASETLTLPFVDMAKFLISYYQVPPDR</sequence>
<dbReference type="PANTHER" id="PTHR30627">
    <property type="entry name" value="PEPTIDOGLYCAN D,D-TRANSPEPTIDASE"/>
    <property type="match status" value="1"/>
</dbReference>
<comment type="subcellular location">
    <subcellularLocation>
        <location evidence="1">Membrane</location>
    </subcellularLocation>
</comment>
<dbReference type="GO" id="GO:0005886">
    <property type="term" value="C:plasma membrane"/>
    <property type="evidence" value="ECO:0007669"/>
    <property type="project" value="TreeGrafter"/>
</dbReference>
<keyword evidence="3" id="KW-1133">Transmembrane helix</keyword>
<keyword evidence="3" id="KW-0812">Transmembrane</keyword>
<evidence type="ECO:0000256" key="2">
    <source>
        <dbReference type="ARBA" id="ARBA00023136"/>
    </source>
</evidence>
<dbReference type="Gene3D" id="3.90.1310.10">
    <property type="entry name" value="Penicillin-binding protein 2a (Domain 2)"/>
    <property type="match status" value="1"/>
</dbReference>
<feature type="domain" description="Penicillin-binding protein transpeptidase" evidence="4">
    <location>
        <begin position="249"/>
        <end position="538"/>
    </location>
</feature>
<evidence type="ECO:0000313" key="5">
    <source>
        <dbReference type="EMBL" id="OHA25895.1"/>
    </source>
</evidence>
<dbReference type="STRING" id="1802312.A3C06_00365"/>
<evidence type="ECO:0000256" key="1">
    <source>
        <dbReference type="ARBA" id="ARBA00004370"/>
    </source>
</evidence>
<keyword evidence="2 3" id="KW-0472">Membrane</keyword>
<accession>A0A1G2MPT5</accession>
<evidence type="ECO:0000313" key="6">
    <source>
        <dbReference type="Proteomes" id="UP000177565"/>
    </source>
</evidence>
<dbReference type="Gene3D" id="3.30.450.330">
    <property type="match status" value="1"/>
</dbReference>
<dbReference type="SUPFAM" id="SSF56601">
    <property type="entry name" value="beta-lactamase/transpeptidase-like"/>
    <property type="match status" value="1"/>
</dbReference>
<dbReference type="PANTHER" id="PTHR30627:SF1">
    <property type="entry name" value="PEPTIDOGLYCAN D,D-TRANSPEPTIDASE FTSI"/>
    <property type="match status" value="1"/>
</dbReference>
<name>A0A1G2MPT5_9BACT</name>
<dbReference type="InterPro" id="IPR036138">
    <property type="entry name" value="PBP_dimer_sf"/>
</dbReference>
<dbReference type="Pfam" id="PF00905">
    <property type="entry name" value="Transpeptidase"/>
    <property type="match status" value="1"/>
</dbReference>
<feature type="transmembrane region" description="Helical" evidence="3">
    <location>
        <begin position="12"/>
        <end position="29"/>
    </location>
</feature>
<gene>
    <name evidence="5" type="ORF">A3C06_00365</name>
</gene>
<dbReference type="GO" id="GO:0071555">
    <property type="term" value="P:cell wall organization"/>
    <property type="evidence" value="ECO:0007669"/>
    <property type="project" value="TreeGrafter"/>
</dbReference>
<dbReference type="EMBL" id="MHRQ01000031">
    <property type="protein sequence ID" value="OHA25895.1"/>
    <property type="molecule type" value="Genomic_DNA"/>
</dbReference>
<comment type="caution">
    <text evidence="5">The sequence shown here is derived from an EMBL/GenBank/DDBJ whole genome shotgun (WGS) entry which is preliminary data.</text>
</comment>
<dbReference type="InterPro" id="IPR050515">
    <property type="entry name" value="Beta-lactam/transpept"/>
</dbReference>
<organism evidence="5 6">
    <name type="scientific">Candidatus Taylorbacteria bacterium RIFCSPHIGHO2_02_FULL_46_13</name>
    <dbReference type="NCBI Taxonomy" id="1802312"/>
    <lineage>
        <taxon>Bacteria</taxon>
        <taxon>Candidatus Tayloriibacteriota</taxon>
    </lineage>
</organism>
<dbReference type="SUPFAM" id="SSF56519">
    <property type="entry name" value="Penicillin binding protein dimerisation domain"/>
    <property type="match status" value="1"/>
</dbReference>